<accession>A0ABW5CIU8</accession>
<feature type="chain" id="PRO_5046754924" evidence="2">
    <location>
        <begin position="20"/>
        <end position="185"/>
    </location>
</feature>
<dbReference type="Pfam" id="PF10531">
    <property type="entry name" value="SLBB"/>
    <property type="match status" value="1"/>
</dbReference>
<gene>
    <name evidence="5" type="ORF">ACFSKQ_00820</name>
</gene>
<dbReference type="InterPro" id="IPR019554">
    <property type="entry name" value="Soluble_ligand-bd"/>
</dbReference>
<organism evidence="5 6">
    <name type="scientific">Aureimonas populi</name>
    <dbReference type="NCBI Taxonomy" id="1701758"/>
    <lineage>
        <taxon>Bacteria</taxon>
        <taxon>Pseudomonadati</taxon>
        <taxon>Pseudomonadota</taxon>
        <taxon>Alphaproteobacteria</taxon>
        <taxon>Hyphomicrobiales</taxon>
        <taxon>Aurantimonadaceae</taxon>
        <taxon>Aureimonas</taxon>
    </lineage>
</organism>
<feature type="domain" description="Soluble ligand binding" evidence="4">
    <location>
        <begin position="112"/>
        <end position="164"/>
    </location>
</feature>
<evidence type="ECO:0000259" key="4">
    <source>
        <dbReference type="Pfam" id="PF10531"/>
    </source>
</evidence>
<evidence type="ECO:0000256" key="2">
    <source>
        <dbReference type="SAM" id="SignalP"/>
    </source>
</evidence>
<dbReference type="InterPro" id="IPR049712">
    <property type="entry name" value="Poly_export"/>
</dbReference>
<comment type="caution">
    <text evidence="5">The sequence shown here is derived from an EMBL/GenBank/DDBJ whole genome shotgun (WGS) entry which is preliminary data.</text>
</comment>
<sequence>MRTRIFALGLALAALPACASYQPVPPAFHEELNGPYHLDSGDRVRVTVFEQESLTNTYAVDQAGFLALPLVGQVPARGKTTGEIQSVLASRLSDGFLRDPNVAVEVDQYRPFFIMGEVQTGGQYSYVPGMTVQNAIAVAGGFTPRANQQSVDITRQVQGQVMTGRVLVSDPIVPGDTLYVRERLF</sequence>
<evidence type="ECO:0000313" key="5">
    <source>
        <dbReference type="EMBL" id="MFD2236005.1"/>
    </source>
</evidence>
<dbReference type="PANTHER" id="PTHR33619">
    <property type="entry name" value="POLYSACCHARIDE EXPORT PROTEIN GFCE-RELATED"/>
    <property type="match status" value="1"/>
</dbReference>
<protein>
    <submittedName>
        <fullName evidence="5">Polysaccharide biosynthesis/export family protein</fullName>
    </submittedName>
</protein>
<dbReference type="Pfam" id="PF02563">
    <property type="entry name" value="Poly_export"/>
    <property type="match status" value="1"/>
</dbReference>
<dbReference type="PANTHER" id="PTHR33619:SF3">
    <property type="entry name" value="POLYSACCHARIDE EXPORT PROTEIN GFCE-RELATED"/>
    <property type="match status" value="1"/>
</dbReference>
<dbReference type="InterPro" id="IPR003715">
    <property type="entry name" value="Poly_export_N"/>
</dbReference>
<dbReference type="Proteomes" id="UP001597371">
    <property type="component" value="Unassembled WGS sequence"/>
</dbReference>
<dbReference type="RefSeq" id="WP_209736057.1">
    <property type="nucleotide sequence ID" value="NZ_CP072611.1"/>
</dbReference>
<reference evidence="6" key="1">
    <citation type="journal article" date="2019" name="Int. J. Syst. Evol. Microbiol.">
        <title>The Global Catalogue of Microorganisms (GCM) 10K type strain sequencing project: providing services to taxonomists for standard genome sequencing and annotation.</title>
        <authorList>
            <consortium name="The Broad Institute Genomics Platform"/>
            <consortium name="The Broad Institute Genome Sequencing Center for Infectious Disease"/>
            <person name="Wu L."/>
            <person name="Ma J."/>
        </authorList>
    </citation>
    <scope>NUCLEOTIDE SEQUENCE [LARGE SCALE GENOMIC DNA]</scope>
    <source>
        <strain evidence="6">ZS-35-S2</strain>
    </source>
</reference>
<dbReference type="Gene3D" id="3.10.560.10">
    <property type="entry name" value="Outer membrane lipoprotein wza domain like"/>
    <property type="match status" value="1"/>
</dbReference>
<feature type="signal peptide" evidence="2">
    <location>
        <begin position="1"/>
        <end position="19"/>
    </location>
</feature>
<proteinExistence type="predicted"/>
<evidence type="ECO:0000259" key="3">
    <source>
        <dbReference type="Pfam" id="PF02563"/>
    </source>
</evidence>
<dbReference type="EMBL" id="JBHUIJ010000002">
    <property type="protein sequence ID" value="MFD2236005.1"/>
    <property type="molecule type" value="Genomic_DNA"/>
</dbReference>
<evidence type="ECO:0000313" key="6">
    <source>
        <dbReference type="Proteomes" id="UP001597371"/>
    </source>
</evidence>
<keyword evidence="1 2" id="KW-0732">Signal</keyword>
<name>A0ABW5CIU8_9HYPH</name>
<feature type="domain" description="Polysaccharide export protein N-terminal" evidence="3">
    <location>
        <begin position="33"/>
        <end position="106"/>
    </location>
</feature>
<dbReference type="Gene3D" id="3.30.1950.10">
    <property type="entry name" value="wza like domain"/>
    <property type="match status" value="1"/>
</dbReference>
<keyword evidence="6" id="KW-1185">Reference proteome</keyword>
<evidence type="ECO:0000256" key="1">
    <source>
        <dbReference type="ARBA" id="ARBA00022729"/>
    </source>
</evidence>